<dbReference type="AlphaFoldDB" id="A0AAD6Z8K2"/>
<sequence length="125" mass="14138">NSNEPPDESEFPFVRSVVSKTEASLAGLDAEIANLRENLKRLEEDRAALFSYQMRNTAILSPLRRVPPELLREIFSWTLPLLESPGEVSHGIGQSPWLITQISSRWRAVSLSTPSLWSRITIDYS</sequence>
<feature type="non-terminal residue" evidence="2">
    <location>
        <position position="125"/>
    </location>
</feature>
<keyword evidence="3" id="KW-1185">Reference proteome</keyword>
<comment type="caution">
    <text evidence="2">The sequence shown here is derived from an EMBL/GenBank/DDBJ whole genome shotgun (WGS) entry which is preliminary data.</text>
</comment>
<evidence type="ECO:0008006" key="4">
    <source>
        <dbReference type="Google" id="ProtNLM"/>
    </source>
</evidence>
<dbReference type="Proteomes" id="UP001218218">
    <property type="component" value="Unassembled WGS sequence"/>
</dbReference>
<protein>
    <recommendedName>
        <fullName evidence="4">F-box domain-containing protein</fullName>
    </recommendedName>
</protein>
<feature type="non-terminal residue" evidence="2">
    <location>
        <position position="1"/>
    </location>
</feature>
<name>A0AAD6Z8K2_9AGAR</name>
<feature type="coiled-coil region" evidence="1">
    <location>
        <begin position="18"/>
        <end position="52"/>
    </location>
</feature>
<evidence type="ECO:0000313" key="3">
    <source>
        <dbReference type="Proteomes" id="UP001218218"/>
    </source>
</evidence>
<gene>
    <name evidence="2" type="ORF">DFH08DRAFT_645378</name>
</gene>
<accession>A0AAD6Z8K2</accession>
<proteinExistence type="predicted"/>
<evidence type="ECO:0000313" key="2">
    <source>
        <dbReference type="EMBL" id="KAJ7312408.1"/>
    </source>
</evidence>
<organism evidence="2 3">
    <name type="scientific">Mycena albidolilacea</name>
    <dbReference type="NCBI Taxonomy" id="1033008"/>
    <lineage>
        <taxon>Eukaryota</taxon>
        <taxon>Fungi</taxon>
        <taxon>Dikarya</taxon>
        <taxon>Basidiomycota</taxon>
        <taxon>Agaricomycotina</taxon>
        <taxon>Agaricomycetes</taxon>
        <taxon>Agaricomycetidae</taxon>
        <taxon>Agaricales</taxon>
        <taxon>Marasmiineae</taxon>
        <taxon>Mycenaceae</taxon>
        <taxon>Mycena</taxon>
    </lineage>
</organism>
<dbReference type="EMBL" id="JARIHO010000072">
    <property type="protein sequence ID" value="KAJ7312408.1"/>
    <property type="molecule type" value="Genomic_DNA"/>
</dbReference>
<evidence type="ECO:0000256" key="1">
    <source>
        <dbReference type="SAM" id="Coils"/>
    </source>
</evidence>
<reference evidence="2" key="1">
    <citation type="submission" date="2023-03" db="EMBL/GenBank/DDBJ databases">
        <title>Massive genome expansion in bonnet fungi (Mycena s.s.) driven by repeated elements and novel gene families across ecological guilds.</title>
        <authorList>
            <consortium name="Lawrence Berkeley National Laboratory"/>
            <person name="Harder C.B."/>
            <person name="Miyauchi S."/>
            <person name="Viragh M."/>
            <person name="Kuo A."/>
            <person name="Thoen E."/>
            <person name="Andreopoulos B."/>
            <person name="Lu D."/>
            <person name="Skrede I."/>
            <person name="Drula E."/>
            <person name="Henrissat B."/>
            <person name="Morin E."/>
            <person name="Kohler A."/>
            <person name="Barry K."/>
            <person name="LaButti K."/>
            <person name="Morin E."/>
            <person name="Salamov A."/>
            <person name="Lipzen A."/>
            <person name="Mereny Z."/>
            <person name="Hegedus B."/>
            <person name="Baldrian P."/>
            <person name="Stursova M."/>
            <person name="Weitz H."/>
            <person name="Taylor A."/>
            <person name="Grigoriev I.V."/>
            <person name="Nagy L.G."/>
            <person name="Martin F."/>
            <person name="Kauserud H."/>
        </authorList>
    </citation>
    <scope>NUCLEOTIDE SEQUENCE</scope>
    <source>
        <strain evidence="2">CBHHK002</strain>
    </source>
</reference>
<keyword evidence="1" id="KW-0175">Coiled coil</keyword>